<sequence length="211" mass="23406">MELAAPISKHQRVSSGKLKLSPRKLTNGSMGPNELVPVRRPEKQYEEVYAPTTSGEISVLYPASSRGASPKKGPIKAGLNTVSRELSLALQKPSKWGPEVGTREITTQLDPSPPLPPGKYRRCEINRAKGAETPRGEGLSGPGQWAAGDTGRITYYCLADIFTLSARMNWSCCLAIFENLGYGRETPRRFDPMGRHTYIQSYRLVFLKYFE</sequence>
<dbReference type="EMBL" id="BCWF01000009">
    <property type="protein sequence ID" value="GAT20982.1"/>
    <property type="molecule type" value="Genomic_DNA"/>
</dbReference>
<feature type="region of interest" description="Disordered" evidence="1">
    <location>
        <begin position="1"/>
        <end position="39"/>
    </location>
</feature>
<organism evidence="2 3">
    <name type="scientific">Aspergillus kawachii</name>
    <name type="common">White koji mold</name>
    <name type="synonym">Aspergillus awamori var. kawachi</name>
    <dbReference type="NCBI Taxonomy" id="1069201"/>
    <lineage>
        <taxon>Eukaryota</taxon>
        <taxon>Fungi</taxon>
        <taxon>Dikarya</taxon>
        <taxon>Ascomycota</taxon>
        <taxon>Pezizomycotina</taxon>
        <taxon>Eurotiomycetes</taxon>
        <taxon>Eurotiomycetidae</taxon>
        <taxon>Eurotiales</taxon>
        <taxon>Aspergillaceae</taxon>
        <taxon>Aspergillus</taxon>
        <taxon>Aspergillus subgen. Circumdati</taxon>
    </lineage>
</organism>
<protein>
    <submittedName>
        <fullName evidence="2">Uncharacterized protein</fullName>
    </submittedName>
</protein>
<evidence type="ECO:0000313" key="2">
    <source>
        <dbReference type="EMBL" id="GAT20982.1"/>
    </source>
</evidence>
<evidence type="ECO:0000256" key="1">
    <source>
        <dbReference type="SAM" id="MobiDB-lite"/>
    </source>
</evidence>
<comment type="caution">
    <text evidence="2">The sequence shown here is derived from an EMBL/GenBank/DDBJ whole genome shotgun (WGS) entry which is preliminary data.</text>
</comment>
<accession>A0A146F560</accession>
<proteinExistence type="predicted"/>
<reference evidence="3" key="2">
    <citation type="submission" date="2016-02" db="EMBL/GenBank/DDBJ databases">
        <title>Genome sequencing of Aspergillus luchuensis NBRC 4314.</title>
        <authorList>
            <person name="Yamada O."/>
        </authorList>
    </citation>
    <scope>NUCLEOTIDE SEQUENCE [LARGE SCALE GENOMIC DNA]</scope>
    <source>
        <strain evidence="3">RIB 2604</strain>
    </source>
</reference>
<dbReference type="AlphaFoldDB" id="A0A146F560"/>
<reference evidence="2 3" key="1">
    <citation type="journal article" date="2016" name="DNA Res.">
        <title>Genome sequence of Aspergillus luchuensis NBRC 4314.</title>
        <authorList>
            <person name="Yamada O."/>
            <person name="Machida M."/>
            <person name="Hosoyama A."/>
            <person name="Goto M."/>
            <person name="Takahashi T."/>
            <person name="Futagami T."/>
            <person name="Yamagata Y."/>
            <person name="Takeuchi M."/>
            <person name="Kobayashi T."/>
            <person name="Koike H."/>
            <person name="Abe K."/>
            <person name="Asai K."/>
            <person name="Arita M."/>
            <person name="Fujita N."/>
            <person name="Fukuda K."/>
            <person name="Higa K."/>
            <person name="Horikawa H."/>
            <person name="Ishikawa T."/>
            <person name="Jinno K."/>
            <person name="Kato Y."/>
            <person name="Kirimura K."/>
            <person name="Mizutani O."/>
            <person name="Nakasone K."/>
            <person name="Sano M."/>
            <person name="Shiraishi Y."/>
            <person name="Tsukahara M."/>
            <person name="Gomi K."/>
        </authorList>
    </citation>
    <scope>NUCLEOTIDE SEQUENCE [LARGE SCALE GENOMIC DNA]</scope>
    <source>
        <strain evidence="2 3">RIB 2604</strain>
    </source>
</reference>
<dbReference type="Proteomes" id="UP000075230">
    <property type="component" value="Unassembled WGS sequence"/>
</dbReference>
<evidence type="ECO:0000313" key="3">
    <source>
        <dbReference type="Proteomes" id="UP000075230"/>
    </source>
</evidence>
<name>A0A146F560_ASPKA</name>
<gene>
    <name evidence="2" type="ORF">RIB2604_00900020</name>
</gene>